<dbReference type="Gene3D" id="3.40.50.300">
    <property type="entry name" value="P-loop containing nucleotide triphosphate hydrolases"/>
    <property type="match status" value="1"/>
</dbReference>
<dbReference type="Proteomes" id="UP000315525">
    <property type="component" value="Unassembled WGS sequence"/>
</dbReference>
<reference evidence="1 2" key="1">
    <citation type="submission" date="2019-03" db="EMBL/GenBank/DDBJ databases">
        <title>Metabolic potential of uncultured bacteria and archaea associated with petroleum seepage in deep-sea sediments.</title>
        <authorList>
            <person name="Dong X."/>
            <person name="Hubert C."/>
        </authorList>
    </citation>
    <scope>NUCLEOTIDE SEQUENCE [LARGE SCALE GENOMIC DNA]</scope>
    <source>
        <strain evidence="1">E44_bin18</strain>
    </source>
</reference>
<evidence type="ECO:0008006" key="3">
    <source>
        <dbReference type="Google" id="ProtNLM"/>
    </source>
</evidence>
<evidence type="ECO:0000313" key="2">
    <source>
        <dbReference type="Proteomes" id="UP000315525"/>
    </source>
</evidence>
<proteinExistence type="predicted"/>
<gene>
    <name evidence="1" type="ORF">E3J62_01250</name>
</gene>
<dbReference type="SUPFAM" id="SSF52540">
    <property type="entry name" value="P-loop containing nucleoside triphosphate hydrolases"/>
    <property type="match status" value="1"/>
</dbReference>
<accession>A0A523UY78</accession>
<sequence>MEKAKSLADARYTPELNIELPIAQVFDGLGRTRPFFDRMKSLQGRIRRGYSHCRSEKAVTTAQEAYSRIEETLNKLLPTLGALDSTKMAPIDFDEIARLSKTAEGNSLECMGVLSKAKLKSGEQSARESFGFETHYLYELAENLRTLVEQAGNTESQLANNPFLLLSGVAGTGKTHLFCDLAHHRIKQGLPTFLFLGEQFRNSSPWSQIAHMISCPTQSKAQLLSALNDAGRLSNSRFLILIDALNEGQGTTVWKKHMTRMIKDIKEHPYIGLAISIRTGHEKSVLTPAQIEFFIATVHRGFEFKEWEAITKFFKEFKISLPEIPLLMPEFQNPLFLKIFCQTYEGEESLPRGALWGTKLFERYVKKMGGQIYREIGLPRSRRGEAGHLFWDLIVKRIAESMGEKSVDRLAQRRLLEIVENVVPGHSRPILEGMKHHWLVTKVPRYNRKGIVHSYAYRFPYNRFSDHLIVRYLLNNHLDKRNPDRCFSKSSKLGKMIRKPENRGLVEALSIQIPQRLRGVELLQITPVEFTRSYQALEAFLQSLLWRDLSIDGTGNCKFIKEKTVIGLINKYIIRHDHLHDRLLDIFLTVACVPEHPLNADFLHAHLMKFSPPERDRWWSTFLHYQYGERKGVDRLLEWAGYDVERAHISDEPMELCGLTVAWFLASSNRRLRDTTTKALVRLYTGRLHLMRHLLHQLKDVNDPYVLERLYATAYGVSLRNRDGKGLKELTQYIYDNIFVGEVQPTHILLRDYARGVIEVAIHRGVDMKIDRSKIKPPYMSDWVKEVPTQEELEEKYSDDGYGYLKYSIMSDGDFNRYIIAPHLEYFSSRKLGEPRKPSMKEQYEAFLQDLTEQQKRPWESFHKLSSLAQILARIEDAPIESMPGDIAKEGIEEPLEEARSAFEKTLTKDQLVVYTQIVAPFEKKPIYDEYRFDFSLAKRWIFQRVTELGWTPDLFANFDRSISHDRTFGKAYGLGPMSEKYQWIAYHEFMARVSDHFEFREDKFKDKASIFEGPWQLGIRNIDPSYLPSTQPVSEDNETHHWWNPVVYDAWESRTEDAEWIKATADLPDPKQLIQVTDEEGREWLVLKTAVKWQEDMPPEYDLYEIPRRDLWYTLNSYVIKKAHLKNVFDWAKTQDFWETRMPESQQFSASVVFLREYPWARPFLYRNTPHYGHEGWTKGDYDRIPKPILATDEEYLERNDSVQLLLPSKSLIDSMKLRATENDGEYSNPRGEIVVIDPTGRASDVNTLLVRRGDFTSFLNANGYGVLWILQGAKGVIGGDVSAQDFKGRLRLNGAYRSFRKTVIGDITCKFDAPRRSETG</sequence>
<evidence type="ECO:0000313" key="1">
    <source>
        <dbReference type="EMBL" id="TET47484.1"/>
    </source>
</evidence>
<dbReference type="NCBIfam" id="NF041813">
    <property type="entry name" value="Avs2"/>
    <property type="match status" value="1"/>
</dbReference>
<name>A0A523UY78_UNCT6</name>
<dbReference type="EMBL" id="SOJN01000019">
    <property type="protein sequence ID" value="TET47484.1"/>
    <property type="molecule type" value="Genomic_DNA"/>
</dbReference>
<dbReference type="InterPro" id="IPR027417">
    <property type="entry name" value="P-loop_NTPase"/>
</dbReference>
<protein>
    <recommendedName>
        <fullName evidence="3">ATP-binding protein</fullName>
    </recommendedName>
</protein>
<comment type="caution">
    <text evidence="1">The sequence shown here is derived from an EMBL/GenBank/DDBJ whole genome shotgun (WGS) entry which is preliminary data.</text>
</comment>
<organism evidence="1 2">
    <name type="scientific">candidate division TA06 bacterium</name>
    <dbReference type="NCBI Taxonomy" id="2250710"/>
    <lineage>
        <taxon>Bacteria</taxon>
        <taxon>Bacteria division TA06</taxon>
    </lineage>
</organism>